<name>A0A4R0X2B0_9BURK</name>
<feature type="non-terminal residue" evidence="1">
    <location>
        <position position="1"/>
    </location>
</feature>
<gene>
    <name evidence="1" type="ORF">BZM27_53340</name>
</gene>
<evidence type="ECO:0000313" key="2">
    <source>
        <dbReference type="Proteomes" id="UP000294200"/>
    </source>
</evidence>
<comment type="caution">
    <text evidence="1">The sequence shown here is derived from an EMBL/GenBank/DDBJ whole genome shotgun (WGS) entry which is preliminary data.</text>
</comment>
<accession>A0A4R0X2B0</accession>
<evidence type="ECO:0000313" key="1">
    <source>
        <dbReference type="EMBL" id="TCG02772.1"/>
    </source>
</evidence>
<dbReference type="Proteomes" id="UP000294200">
    <property type="component" value="Unassembled WGS sequence"/>
</dbReference>
<sequence>PDAVLDDYRKMERAFRYDLEWAEPLLNVVELRGRMPAEKHRWVASVMRAAKLPISAQNVDAIVAAVDALPAACDFISVDDRFRGRYPVRGIIAADVQRAADVGHTP</sequence>
<dbReference type="EMBL" id="MWML01000760">
    <property type="protein sequence ID" value="TCG02772.1"/>
    <property type="molecule type" value="Genomic_DNA"/>
</dbReference>
<keyword evidence="2" id="KW-1185">Reference proteome</keyword>
<organism evidence="1 2">
    <name type="scientific">Paraburkholderia steynii</name>
    <dbReference type="NCBI Taxonomy" id="1245441"/>
    <lineage>
        <taxon>Bacteria</taxon>
        <taxon>Pseudomonadati</taxon>
        <taxon>Pseudomonadota</taxon>
        <taxon>Betaproteobacteria</taxon>
        <taxon>Burkholderiales</taxon>
        <taxon>Burkholderiaceae</taxon>
        <taxon>Paraburkholderia</taxon>
    </lineage>
</organism>
<reference evidence="1 2" key="1">
    <citation type="submission" date="2017-02" db="EMBL/GenBank/DDBJ databases">
        <title>Paraburkholderia sophoroidis sp. nov. and Paraburkholderia steynii sp. nov. rhizobial symbionts of the fynbos legume Hypocalyptus sophoroides.</title>
        <authorList>
            <person name="Steenkamp E.T."/>
            <person name="Beukes C.W."/>
            <person name="Van Zyl E."/>
            <person name="Avontuur J."/>
            <person name="Chan W.Y."/>
            <person name="Hassen A."/>
            <person name="Palmer M."/>
            <person name="Mthombeni L."/>
            <person name="Phalane F."/>
            <person name="Sereme K."/>
            <person name="Venter S.N."/>
        </authorList>
    </citation>
    <scope>NUCLEOTIDE SEQUENCE [LARGE SCALE GENOMIC DNA]</scope>
    <source>
        <strain evidence="1 2">HC1.1ba</strain>
    </source>
</reference>
<proteinExistence type="predicted"/>
<protein>
    <submittedName>
        <fullName evidence="1">Uncharacterized protein</fullName>
    </submittedName>
</protein>
<dbReference type="AlphaFoldDB" id="A0A4R0X2B0"/>